<dbReference type="AlphaFoldDB" id="A0A553I175"/>
<evidence type="ECO:0000256" key="1">
    <source>
        <dbReference type="SAM" id="Coils"/>
    </source>
</evidence>
<comment type="caution">
    <text evidence="2">The sequence shown here is derived from an EMBL/GenBank/DDBJ whole genome shotgun (WGS) entry which is preliminary data.</text>
</comment>
<dbReference type="Proteomes" id="UP000319160">
    <property type="component" value="Unassembled WGS sequence"/>
</dbReference>
<dbReference type="EMBL" id="VFLP01000025">
    <property type="protein sequence ID" value="TRX93942.1"/>
    <property type="molecule type" value="Genomic_DNA"/>
</dbReference>
<evidence type="ECO:0000313" key="3">
    <source>
        <dbReference type="Proteomes" id="UP000319160"/>
    </source>
</evidence>
<gene>
    <name evidence="2" type="ORF">FHL15_005020</name>
</gene>
<name>A0A553I175_9PEZI</name>
<dbReference type="STRING" id="2512241.A0A553I175"/>
<organism evidence="2 3">
    <name type="scientific">Xylaria flabelliformis</name>
    <dbReference type="NCBI Taxonomy" id="2512241"/>
    <lineage>
        <taxon>Eukaryota</taxon>
        <taxon>Fungi</taxon>
        <taxon>Dikarya</taxon>
        <taxon>Ascomycota</taxon>
        <taxon>Pezizomycotina</taxon>
        <taxon>Sordariomycetes</taxon>
        <taxon>Xylariomycetidae</taxon>
        <taxon>Xylariales</taxon>
        <taxon>Xylariaceae</taxon>
        <taxon>Xylaria</taxon>
    </lineage>
</organism>
<keyword evidence="3" id="KW-1185">Reference proteome</keyword>
<keyword evidence="1" id="KW-0175">Coiled coil</keyword>
<evidence type="ECO:0000313" key="2">
    <source>
        <dbReference type="EMBL" id="TRX93942.1"/>
    </source>
</evidence>
<proteinExistence type="predicted"/>
<protein>
    <submittedName>
        <fullName evidence="2">Uncharacterized protein</fullName>
    </submittedName>
</protein>
<accession>A0A553I175</accession>
<feature type="coiled-coil region" evidence="1">
    <location>
        <begin position="103"/>
        <end position="144"/>
    </location>
</feature>
<reference evidence="3" key="1">
    <citation type="submission" date="2019-06" db="EMBL/GenBank/DDBJ databases">
        <title>Draft genome sequence of the griseofulvin-producing fungus Xylaria cubensis strain G536.</title>
        <authorList>
            <person name="Mead M.E."/>
            <person name="Raja H.A."/>
            <person name="Steenwyk J.L."/>
            <person name="Knowles S.L."/>
            <person name="Oberlies N.H."/>
            <person name="Rokas A."/>
        </authorList>
    </citation>
    <scope>NUCLEOTIDE SEQUENCE [LARGE SCALE GENOMIC DNA]</scope>
    <source>
        <strain evidence="3">G536</strain>
    </source>
</reference>
<dbReference type="OrthoDB" id="5213630at2759"/>
<sequence>MASQQELVESSRSSRSMDRAQEFMQHNHTIEGVEIHGDGQMQALETIEHFRDMSPRRAHPDTPTLPTRQDWNYLVHEFPEELKVMFRAMNTNLNALHRDKYEKASLQKDLQRTQDDLKRATENLQEVQKKWKKATSQLDQLQSKEACTYQLADSELIGSVKQLRYNIRNFASQHFEGKAPPGSTNITTGNLTTYLLETTEDDLYFDYLLSPSQGPYVVQSFLWRLLVGEIFEKFCWAPRLRKAMNAVYETLRPRYEDEHNRRASMTSDAEQKFQNWKATTSTLILKSLREGEASGDMTDEVGESIDGFIIEVFNILQPFTRSRDERMLEDLRSIFETAICLDRDLCRQEGSVYWVFPPSLYRVKFNLDEMRVEQASRSGQYVKLVTAPALVKRGKTTGKNATANYMLLKMAVILS</sequence>